<comment type="subcellular location">
    <subcellularLocation>
        <location evidence="1 12">Cell outer membrane</location>
        <topology evidence="1 12">Multi-pass membrane protein</topology>
    </subcellularLocation>
</comment>
<dbReference type="SUPFAM" id="SSF56935">
    <property type="entry name" value="Porins"/>
    <property type="match status" value="1"/>
</dbReference>
<evidence type="ECO:0000256" key="1">
    <source>
        <dbReference type="ARBA" id="ARBA00004571"/>
    </source>
</evidence>
<keyword evidence="6" id="KW-0732">Signal</keyword>
<dbReference type="InterPro" id="IPR037066">
    <property type="entry name" value="Plug_dom_sf"/>
</dbReference>
<dbReference type="EMBL" id="QFYP01000001">
    <property type="protein sequence ID" value="RAK59782.1"/>
    <property type="molecule type" value="Genomic_DNA"/>
</dbReference>
<dbReference type="InterPro" id="IPR039426">
    <property type="entry name" value="TonB-dep_rcpt-like"/>
</dbReference>
<evidence type="ECO:0000256" key="11">
    <source>
        <dbReference type="ARBA" id="ARBA00023237"/>
    </source>
</evidence>
<evidence type="ECO:0000256" key="4">
    <source>
        <dbReference type="ARBA" id="ARBA00022452"/>
    </source>
</evidence>
<dbReference type="FunFam" id="2.170.130.10:FF:000001">
    <property type="entry name" value="Catecholate siderophore TonB-dependent receptor"/>
    <property type="match status" value="1"/>
</dbReference>
<dbReference type="Gene3D" id="2.170.130.10">
    <property type="entry name" value="TonB-dependent receptor, plug domain"/>
    <property type="match status" value="1"/>
</dbReference>
<evidence type="ECO:0000256" key="10">
    <source>
        <dbReference type="ARBA" id="ARBA00023170"/>
    </source>
</evidence>
<name>A0A328AXE0_9CAUL</name>
<keyword evidence="7" id="KW-0406">Ion transport</keyword>
<evidence type="ECO:0000259" key="14">
    <source>
        <dbReference type="Pfam" id="PF00593"/>
    </source>
</evidence>
<evidence type="ECO:0000259" key="15">
    <source>
        <dbReference type="Pfam" id="PF07715"/>
    </source>
</evidence>
<keyword evidence="10" id="KW-0675">Receptor</keyword>
<sequence>MRGGAASGVVGYWTGKGARVAQALALAAGAAAFGGAAQADDAGAGAATEISGVTVTAARPPLDPGLATALTTVRDTPQAISVIDQAQLKAQGVASLEQALRNVPGITIAIGEGGTLNGDQFKIRGFDAKDDVYVDGLRDFGAYTRDSFNYEEVQVLKGPSGAMFGRGTTGGAINTISKQPRLEDFASLDAYAGGGEYYRALADINRKLGAGAAVRLSLMANDSGVVDRDLVHSQRWGAAATIGFGLGADTTLTASYLHQHNHQRPDYGVVVVQRPGELIARPATEYDVGVERSTYLGFRNDVDRSDADMLTVRLTHQLNDKVRLTSDTRYGLYSRDFQYTTLDQCAAACTTALFDGNPATEAFGGIGGSSPYAMDAWGLQNISTARIDYDLGPLRNQAIVGVDLSKQVNDKLFYAYALPAGITTRPNLPHPIVNPDPNFPPGYTVFRAIPGQTISCAGSGNCTTNLLGPTVFTNVTGAGALDSHGESTDLGVFLTDRLWLSGKLSVIGSLRLDRYAAQVGTLTYANAFSTVKARSTLTSPRVSLVFEPAADQTWYLSWGKSQTPQGTSVVGAGTALTLSAKDLAPEDSEILEAGAKLAIPHTRLAATVSVFDIAKDNALQADPATGFLQAQSGERQEVKGVELGLTGKVTDAWSVSAGYSYLDARIKQSFSNCAVPTTTSGAPTNIVCVPGVTAAAPVLNTVAVGRQVTFVPKHSASLFTTYDLSRFVDGLSVGGDVTYQSKLFLAYVARSLSYADPATLTAARIAETPESVTLNAYASYRTGRCRFAVNVYNLADRLNYTQVFANRAVPAAGRTVIVSVGASF</sequence>
<comment type="similarity">
    <text evidence="2 12 13">Belongs to the TonB-dependent receptor family.</text>
</comment>
<evidence type="ECO:0000256" key="9">
    <source>
        <dbReference type="ARBA" id="ARBA00023136"/>
    </source>
</evidence>
<keyword evidence="9 12" id="KW-0472">Membrane</keyword>
<dbReference type="GO" id="GO:0015344">
    <property type="term" value="F:siderophore uptake transmembrane transporter activity"/>
    <property type="evidence" value="ECO:0007669"/>
    <property type="project" value="TreeGrafter"/>
</dbReference>
<accession>A0A328AXE0</accession>
<dbReference type="AlphaFoldDB" id="A0A328AXE0"/>
<dbReference type="RefSeq" id="WP_111457075.1">
    <property type="nucleotide sequence ID" value="NZ_QFYP01000001.1"/>
</dbReference>
<dbReference type="CDD" id="cd01347">
    <property type="entry name" value="ligand_gated_channel"/>
    <property type="match status" value="1"/>
</dbReference>
<dbReference type="InterPro" id="IPR012910">
    <property type="entry name" value="Plug_dom"/>
</dbReference>
<dbReference type="InterPro" id="IPR036942">
    <property type="entry name" value="Beta-barrel_TonB_sf"/>
</dbReference>
<gene>
    <name evidence="16" type="ORF">DJ021_08190</name>
</gene>
<evidence type="ECO:0000256" key="3">
    <source>
        <dbReference type="ARBA" id="ARBA00022448"/>
    </source>
</evidence>
<evidence type="ECO:0000256" key="7">
    <source>
        <dbReference type="ARBA" id="ARBA00023065"/>
    </source>
</evidence>
<dbReference type="OrthoDB" id="9760333at2"/>
<keyword evidence="8 13" id="KW-0798">TonB box</keyword>
<keyword evidence="11 12" id="KW-0998">Cell outer membrane</keyword>
<keyword evidence="4 12" id="KW-1134">Transmembrane beta strand</keyword>
<keyword evidence="3 12" id="KW-0813">Transport</keyword>
<dbReference type="PROSITE" id="PS52016">
    <property type="entry name" value="TONB_DEPENDENT_REC_3"/>
    <property type="match status" value="1"/>
</dbReference>
<evidence type="ECO:0000256" key="8">
    <source>
        <dbReference type="ARBA" id="ARBA00023077"/>
    </source>
</evidence>
<dbReference type="GO" id="GO:0009279">
    <property type="term" value="C:cell outer membrane"/>
    <property type="evidence" value="ECO:0007669"/>
    <property type="project" value="UniProtKB-SubCell"/>
</dbReference>
<dbReference type="PANTHER" id="PTHR32552">
    <property type="entry name" value="FERRICHROME IRON RECEPTOR-RELATED"/>
    <property type="match status" value="1"/>
</dbReference>
<evidence type="ECO:0000313" key="17">
    <source>
        <dbReference type="Proteomes" id="UP000249842"/>
    </source>
</evidence>
<feature type="domain" description="TonB-dependent receptor-like beta-barrel" evidence="14">
    <location>
        <begin position="246"/>
        <end position="794"/>
    </location>
</feature>
<evidence type="ECO:0000256" key="5">
    <source>
        <dbReference type="ARBA" id="ARBA00022692"/>
    </source>
</evidence>
<evidence type="ECO:0000256" key="2">
    <source>
        <dbReference type="ARBA" id="ARBA00009810"/>
    </source>
</evidence>
<protein>
    <recommendedName>
        <fullName evidence="18">TonB-dependent siderophore receptor</fullName>
    </recommendedName>
</protein>
<dbReference type="Proteomes" id="UP000249842">
    <property type="component" value="Unassembled WGS sequence"/>
</dbReference>
<evidence type="ECO:0008006" key="18">
    <source>
        <dbReference type="Google" id="ProtNLM"/>
    </source>
</evidence>
<dbReference type="Pfam" id="PF07715">
    <property type="entry name" value="Plug"/>
    <property type="match status" value="1"/>
</dbReference>
<dbReference type="InterPro" id="IPR000531">
    <property type="entry name" value="Beta-barrel_TonB"/>
</dbReference>
<comment type="caution">
    <text evidence="16">The sequence shown here is derived from an EMBL/GenBank/DDBJ whole genome shotgun (WGS) entry which is preliminary data.</text>
</comment>
<reference evidence="17" key="1">
    <citation type="submission" date="2018-05" db="EMBL/GenBank/DDBJ databases">
        <authorList>
            <person name="Li X."/>
        </authorList>
    </citation>
    <scope>NUCLEOTIDE SEQUENCE [LARGE SCALE GENOMIC DNA]</scope>
    <source>
        <strain evidence="17">HKS-05</strain>
    </source>
</reference>
<proteinExistence type="inferred from homology"/>
<organism evidence="16 17">
    <name type="scientific">Phenylobacterium hankyongense</name>
    <dbReference type="NCBI Taxonomy" id="1813876"/>
    <lineage>
        <taxon>Bacteria</taxon>
        <taxon>Pseudomonadati</taxon>
        <taxon>Pseudomonadota</taxon>
        <taxon>Alphaproteobacteria</taxon>
        <taxon>Caulobacterales</taxon>
        <taxon>Caulobacteraceae</taxon>
        <taxon>Phenylobacterium</taxon>
    </lineage>
</organism>
<dbReference type="Pfam" id="PF00593">
    <property type="entry name" value="TonB_dep_Rec_b-barrel"/>
    <property type="match status" value="1"/>
</dbReference>
<evidence type="ECO:0000256" key="12">
    <source>
        <dbReference type="PROSITE-ProRule" id="PRU01360"/>
    </source>
</evidence>
<keyword evidence="5 12" id="KW-0812">Transmembrane</keyword>
<dbReference type="PANTHER" id="PTHR32552:SF83">
    <property type="entry name" value="BLR3904 PROTEIN"/>
    <property type="match status" value="1"/>
</dbReference>
<evidence type="ECO:0000256" key="13">
    <source>
        <dbReference type="RuleBase" id="RU003357"/>
    </source>
</evidence>
<evidence type="ECO:0000256" key="6">
    <source>
        <dbReference type="ARBA" id="ARBA00022729"/>
    </source>
</evidence>
<keyword evidence="17" id="KW-1185">Reference proteome</keyword>
<evidence type="ECO:0000313" key="16">
    <source>
        <dbReference type="EMBL" id="RAK59782.1"/>
    </source>
</evidence>
<dbReference type="Gene3D" id="2.40.170.20">
    <property type="entry name" value="TonB-dependent receptor, beta-barrel domain"/>
    <property type="match status" value="1"/>
</dbReference>
<feature type="domain" description="TonB-dependent receptor plug" evidence="15">
    <location>
        <begin position="73"/>
        <end position="172"/>
    </location>
</feature>
<dbReference type="GO" id="GO:0015891">
    <property type="term" value="P:siderophore transport"/>
    <property type="evidence" value="ECO:0007669"/>
    <property type="project" value="UniProtKB-ARBA"/>
</dbReference>